<evidence type="ECO:0000256" key="6">
    <source>
        <dbReference type="ARBA" id="ARBA00022842"/>
    </source>
</evidence>
<dbReference type="InterPro" id="IPR000086">
    <property type="entry name" value="NUDIX_hydrolase_dom"/>
</dbReference>
<dbReference type="GO" id="GO:0000287">
    <property type="term" value="F:magnesium ion binding"/>
    <property type="evidence" value="ECO:0007669"/>
    <property type="project" value="InterPro"/>
</dbReference>
<evidence type="ECO:0000256" key="4">
    <source>
        <dbReference type="ARBA" id="ARBA00022723"/>
    </source>
</evidence>
<dbReference type="PROSITE" id="PS01293">
    <property type="entry name" value="NUDIX_COA"/>
    <property type="match status" value="1"/>
</dbReference>
<dbReference type="RefSeq" id="WP_130591359.1">
    <property type="nucleotide sequence ID" value="NZ_CP034752.1"/>
</dbReference>
<dbReference type="Proteomes" id="UP000293154">
    <property type="component" value="Chromosome"/>
</dbReference>
<dbReference type="NCBIfam" id="NF007980">
    <property type="entry name" value="PRK10707.1"/>
    <property type="match status" value="1"/>
</dbReference>
<dbReference type="EMBL" id="CP034752">
    <property type="protein sequence ID" value="QBH96411.1"/>
    <property type="molecule type" value="Genomic_DNA"/>
</dbReference>
<dbReference type="InterPro" id="IPR045121">
    <property type="entry name" value="CoAse"/>
</dbReference>
<keyword evidence="6" id="KW-0460">Magnesium</keyword>
<accession>A0A411WJM9</accession>
<dbReference type="InterPro" id="IPR000059">
    <property type="entry name" value="NUDIX_hydrolase_NudL_CS"/>
</dbReference>
<dbReference type="PROSITE" id="PS51462">
    <property type="entry name" value="NUDIX"/>
    <property type="match status" value="1"/>
</dbReference>
<evidence type="ECO:0000313" key="9">
    <source>
        <dbReference type="EMBL" id="QBH96411.1"/>
    </source>
</evidence>
<keyword evidence="4" id="KW-0479">Metal-binding</keyword>
<dbReference type="PANTHER" id="PTHR12992">
    <property type="entry name" value="NUDIX HYDROLASE"/>
    <property type="match status" value="1"/>
</dbReference>
<dbReference type="Gene3D" id="3.90.79.10">
    <property type="entry name" value="Nucleoside Triphosphate Pyrophosphohydrolase"/>
    <property type="match status" value="1"/>
</dbReference>
<dbReference type="GO" id="GO:0010945">
    <property type="term" value="F:coenzyme A diphosphatase activity"/>
    <property type="evidence" value="ECO:0007669"/>
    <property type="project" value="InterPro"/>
</dbReference>
<dbReference type="PANTHER" id="PTHR12992:SF11">
    <property type="entry name" value="MITOCHONDRIAL COENZYME A DIPHOSPHATASE NUDT8"/>
    <property type="match status" value="1"/>
</dbReference>
<keyword evidence="5" id="KW-0378">Hydrolase</keyword>
<dbReference type="GO" id="GO:0030145">
    <property type="term" value="F:manganese ion binding"/>
    <property type="evidence" value="ECO:0007669"/>
    <property type="project" value="InterPro"/>
</dbReference>
<comment type="cofactor">
    <cofactor evidence="1">
        <name>Mn(2+)</name>
        <dbReference type="ChEBI" id="CHEBI:29035"/>
    </cofactor>
</comment>
<evidence type="ECO:0000256" key="2">
    <source>
        <dbReference type="ARBA" id="ARBA00001946"/>
    </source>
</evidence>
<dbReference type="CDD" id="cd03426">
    <property type="entry name" value="NUDIX_CoAse_Nudt7"/>
    <property type="match status" value="1"/>
</dbReference>
<dbReference type="SUPFAM" id="SSF55811">
    <property type="entry name" value="Nudix"/>
    <property type="match status" value="1"/>
</dbReference>
<name>A0A411WJM9_9GAMM</name>
<dbReference type="AlphaFoldDB" id="A0A411WJM9"/>
<evidence type="ECO:0000259" key="8">
    <source>
        <dbReference type="PROSITE" id="PS51462"/>
    </source>
</evidence>
<gene>
    <name evidence="9" type="ORF">EKN56_08375</name>
</gene>
<dbReference type="GO" id="GO:0009132">
    <property type="term" value="P:nucleoside diphosphate metabolic process"/>
    <property type="evidence" value="ECO:0007669"/>
    <property type="project" value="InterPro"/>
</dbReference>
<evidence type="ECO:0000313" key="10">
    <source>
        <dbReference type="Proteomes" id="UP000293154"/>
    </source>
</evidence>
<proteinExistence type="inferred from homology"/>
<evidence type="ECO:0000256" key="1">
    <source>
        <dbReference type="ARBA" id="ARBA00001936"/>
    </source>
</evidence>
<evidence type="ECO:0000256" key="7">
    <source>
        <dbReference type="ARBA" id="ARBA00023211"/>
    </source>
</evidence>
<dbReference type="InterPro" id="IPR015797">
    <property type="entry name" value="NUDIX_hydrolase-like_dom_sf"/>
</dbReference>
<organism evidence="9 10">
    <name type="scientific">Limnobaculum zhutongyuii</name>
    <dbReference type="NCBI Taxonomy" id="2498113"/>
    <lineage>
        <taxon>Bacteria</taxon>
        <taxon>Pseudomonadati</taxon>
        <taxon>Pseudomonadota</taxon>
        <taxon>Gammaproteobacteria</taxon>
        <taxon>Enterobacterales</taxon>
        <taxon>Budviciaceae</taxon>
        <taxon>Limnobaculum</taxon>
    </lineage>
</organism>
<dbReference type="Pfam" id="PF00293">
    <property type="entry name" value="NUDIX"/>
    <property type="match status" value="1"/>
</dbReference>
<reference evidence="9 10" key="1">
    <citation type="submission" date="2019-03" db="EMBL/GenBank/DDBJ databases">
        <title>Pragia sp. nov. isolated from the gut tract of Carduelis flavirostris.</title>
        <authorList>
            <person name="Ge Y."/>
        </authorList>
    </citation>
    <scope>NUCLEOTIDE SEQUENCE [LARGE SCALE GENOMIC DNA]</scope>
    <source>
        <strain evidence="9 10">CF-458</strain>
    </source>
</reference>
<dbReference type="KEGG" id="prag:EKN56_08375"/>
<comment type="similarity">
    <text evidence="3">Belongs to the Nudix hydrolase family. PCD1 subfamily.</text>
</comment>
<keyword evidence="7" id="KW-0464">Manganese</keyword>
<dbReference type="OrthoDB" id="9802805at2"/>
<keyword evidence="10" id="KW-1185">Reference proteome</keyword>
<protein>
    <submittedName>
        <fullName evidence="9">CoA pyrophosphatase</fullName>
    </submittedName>
</protein>
<comment type="cofactor">
    <cofactor evidence="2">
        <name>Mg(2+)</name>
        <dbReference type="ChEBI" id="CHEBI:18420"/>
    </cofactor>
</comment>
<evidence type="ECO:0000256" key="3">
    <source>
        <dbReference type="ARBA" id="ARBA00006506"/>
    </source>
</evidence>
<evidence type="ECO:0000256" key="5">
    <source>
        <dbReference type="ARBA" id="ARBA00022801"/>
    </source>
</evidence>
<feature type="domain" description="Nudix hydrolase" evidence="8">
    <location>
        <begin position="26"/>
        <end position="157"/>
    </location>
</feature>
<sequence length="192" mass="21258">MNDILQLFIQRFQLQLPPLASETHQLRKAAVLIPIINGRQPSLLLTKRSSGLRKHPGQVAFPGGATDDSDVLPETTALREAYEEVGLNPGCVEIIGQLPAMDSVSGFQVTPVVGVLPAGLNFVKNHHEVEALFEVPLAFALNSENYHFIDIVRRGKPLRIYFLYYADNLIWGLTAAILQRLALQVKGFISFN</sequence>